<dbReference type="AlphaFoldDB" id="A0A183UFU7"/>
<keyword evidence="6" id="KW-1185">Reference proteome</keyword>
<dbReference type="SFLD" id="SFLDS00005">
    <property type="entry name" value="Isoprenoid_Synthase_Type_I"/>
    <property type="match status" value="1"/>
</dbReference>
<accession>A0A183UFU7</accession>
<keyword evidence="2" id="KW-0460">Magnesium</keyword>
<evidence type="ECO:0000256" key="2">
    <source>
        <dbReference type="ARBA" id="ARBA00022842"/>
    </source>
</evidence>
<dbReference type="PANTHER" id="PTHR12001:SF44">
    <property type="entry name" value="GERANYLGERANYL PYROPHOSPHATE SYNTHASE"/>
    <property type="match status" value="1"/>
</dbReference>
<dbReference type="InterPro" id="IPR033749">
    <property type="entry name" value="Polyprenyl_synt_CS"/>
</dbReference>
<reference evidence="7" key="1">
    <citation type="submission" date="2016-06" db="UniProtKB">
        <authorList>
            <consortium name="WormBaseParasite"/>
        </authorList>
    </citation>
    <scope>IDENTIFICATION</scope>
</reference>
<dbReference type="WBParaSite" id="TCNE_0000736701-mRNA-1">
    <property type="protein sequence ID" value="TCNE_0000736701-mRNA-1"/>
    <property type="gene ID" value="TCNE_0000736701"/>
</dbReference>
<reference evidence="5 6" key="2">
    <citation type="submission" date="2018-11" db="EMBL/GenBank/DDBJ databases">
        <authorList>
            <consortium name="Pathogen Informatics"/>
        </authorList>
    </citation>
    <scope>NUCLEOTIDE SEQUENCE [LARGE SCALE GENOMIC DNA]</scope>
</reference>
<dbReference type="Pfam" id="PF08799">
    <property type="entry name" value="PRP4"/>
    <property type="match status" value="1"/>
</dbReference>
<evidence type="ECO:0000256" key="3">
    <source>
        <dbReference type="ARBA" id="ARBA00031388"/>
    </source>
</evidence>
<dbReference type="SUPFAM" id="SSF158230">
    <property type="entry name" value="PRP4-like"/>
    <property type="match status" value="1"/>
</dbReference>
<dbReference type="InterPro" id="IPR014906">
    <property type="entry name" value="PRP4-like"/>
</dbReference>
<dbReference type="Pfam" id="PF02840">
    <property type="entry name" value="Prp18"/>
    <property type="match status" value="1"/>
</dbReference>
<dbReference type="GO" id="GO:0042811">
    <property type="term" value="P:pheromone biosynthetic process"/>
    <property type="evidence" value="ECO:0007669"/>
    <property type="project" value="UniProtKB-ARBA"/>
</dbReference>
<organism evidence="6 7">
    <name type="scientific">Toxocara canis</name>
    <name type="common">Canine roundworm</name>
    <dbReference type="NCBI Taxonomy" id="6265"/>
    <lineage>
        <taxon>Eukaryota</taxon>
        <taxon>Metazoa</taxon>
        <taxon>Ecdysozoa</taxon>
        <taxon>Nematoda</taxon>
        <taxon>Chromadorea</taxon>
        <taxon>Rhabditida</taxon>
        <taxon>Spirurina</taxon>
        <taxon>Ascaridomorpha</taxon>
        <taxon>Ascaridoidea</taxon>
        <taxon>Toxocaridae</taxon>
        <taxon>Toxocara</taxon>
    </lineage>
</organism>
<dbReference type="EMBL" id="UYWY01019667">
    <property type="protein sequence ID" value="VDM38688.1"/>
    <property type="molecule type" value="Genomic_DNA"/>
</dbReference>
<dbReference type="Gene3D" id="4.10.280.110">
    <property type="entry name" value="Pre-mRNA processing factor 4 domain"/>
    <property type="match status" value="1"/>
</dbReference>
<gene>
    <name evidence="5" type="ORF">TCNE_LOCUS7367</name>
</gene>
<dbReference type="GO" id="GO:0008380">
    <property type="term" value="P:RNA splicing"/>
    <property type="evidence" value="ECO:0007669"/>
    <property type="project" value="InterPro"/>
</dbReference>
<sequence>MDALKAEIERKRKQVKDVEVDVCGKKFFKRGDLAEKQRQAYWEKYNAKHRLHVPVINPSEATDGISAKETTSEAEIEECDDLPRAEVIRRLRTRSQPITLFGETEAESRARLRKLEIEQPDMKEGWKNDFQSAMRQVDHELVEEVIKGEQNSAGKHDVDMPGTAEDTTWERIEANARLLGEGDNPNRDCDIIREFFSYILTRWGRALNARDELTKRSAQGKLAATMHKQTMEHLRPLMSSLERHTTNTDIREHIVKICRLIIIERDYIRANNAYMEMAIGNAPWPVGVTRSGLHQRPGSAKAYVSNIAHVLNDETQRKIRFGGDAFAWHELTMSEDEAYLLAPFAYIRKMPGKQVRSRLATAFNLWLKIGSDTLEAIMCTVEMLHNASLMIDDIEDSSTLRRGLPVTHSIYGVPRTINTANYVYFVALSNCLQLKKPKAVDIFTEQMLELHRGQGKELYWRDTVQCPTELQYEQMVIQKTGGLFGLAVRLMELFSVYKYDFTQLINHLALYFQIRDDYINLCSRDYAEQKSFAEDLTEGKFSFPIVTAIQRDNIDDEILNILRQRTKDNEVKKYCIRLLYERGAFRYTLGRLKELYEKILLEVKDLGGNDLLESLMEALNNEIANDTNGIERDNVLPK</sequence>
<dbReference type="InterPro" id="IPR000092">
    <property type="entry name" value="Polyprenyl_synt"/>
</dbReference>
<feature type="domain" description="Pre-mRNA processing factor 4 (PRP4)-like" evidence="4">
    <location>
        <begin position="82"/>
        <end position="132"/>
    </location>
</feature>
<keyword evidence="1" id="KW-0479">Metal-binding</keyword>
<evidence type="ECO:0000313" key="7">
    <source>
        <dbReference type="WBParaSite" id="TCNE_0000736701-mRNA-1"/>
    </source>
</evidence>
<protein>
    <recommendedName>
        <fullName evidence="3">PRP18 homolog</fullName>
    </recommendedName>
</protein>
<dbReference type="Proteomes" id="UP000050794">
    <property type="component" value="Unassembled WGS sequence"/>
</dbReference>
<dbReference type="InterPro" id="IPR008949">
    <property type="entry name" value="Isoprenoid_synthase_dom_sf"/>
</dbReference>
<evidence type="ECO:0000313" key="6">
    <source>
        <dbReference type="Proteomes" id="UP000050794"/>
    </source>
</evidence>
<dbReference type="Pfam" id="PF00348">
    <property type="entry name" value="polyprenyl_synt"/>
    <property type="match status" value="1"/>
</dbReference>
<proteinExistence type="predicted"/>
<dbReference type="SUPFAM" id="SSF47938">
    <property type="entry name" value="Functional domain of the splicing factor Prp18"/>
    <property type="match status" value="1"/>
</dbReference>
<dbReference type="SUPFAM" id="SSF48576">
    <property type="entry name" value="Terpenoid synthases"/>
    <property type="match status" value="1"/>
</dbReference>
<dbReference type="GO" id="GO:0008299">
    <property type="term" value="P:isoprenoid biosynthetic process"/>
    <property type="evidence" value="ECO:0007669"/>
    <property type="project" value="InterPro"/>
</dbReference>
<name>A0A183UFU7_TOXCA</name>
<dbReference type="CDD" id="cd00685">
    <property type="entry name" value="Trans_IPPS_HT"/>
    <property type="match status" value="1"/>
</dbReference>
<evidence type="ECO:0000259" key="4">
    <source>
        <dbReference type="SMART" id="SM00500"/>
    </source>
</evidence>
<dbReference type="Gene3D" id="1.20.940.10">
    <property type="entry name" value="Functional domain of the splicing factor Prp18"/>
    <property type="match status" value="1"/>
</dbReference>
<dbReference type="GO" id="GO:0046872">
    <property type="term" value="F:metal ion binding"/>
    <property type="evidence" value="ECO:0007669"/>
    <property type="project" value="UniProtKB-KW"/>
</dbReference>
<dbReference type="Gene3D" id="1.10.600.10">
    <property type="entry name" value="Farnesyl Diphosphate Synthase"/>
    <property type="match status" value="1"/>
</dbReference>
<dbReference type="PROSITE" id="PS00723">
    <property type="entry name" value="POLYPRENYL_SYNTHASE_1"/>
    <property type="match status" value="1"/>
</dbReference>
<dbReference type="InterPro" id="IPR004098">
    <property type="entry name" value="Prp18"/>
</dbReference>
<dbReference type="InterPro" id="IPR036285">
    <property type="entry name" value="PRP4-like_sf"/>
</dbReference>
<dbReference type="GO" id="GO:0004659">
    <property type="term" value="F:prenyltransferase activity"/>
    <property type="evidence" value="ECO:0007669"/>
    <property type="project" value="InterPro"/>
</dbReference>
<dbReference type="SMART" id="SM00500">
    <property type="entry name" value="SFM"/>
    <property type="match status" value="1"/>
</dbReference>
<evidence type="ECO:0000256" key="1">
    <source>
        <dbReference type="ARBA" id="ARBA00022723"/>
    </source>
</evidence>
<dbReference type="GO" id="GO:0005681">
    <property type="term" value="C:spliceosomal complex"/>
    <property type="evidence" value="ECO:0007669"/>
    <property type="project" value="InterPro"/>
</dbReference>
<dbReference type="PANTHER" id="PTHR12001">
    <property type="entry name" value="GERANYLGERANYL PYROPHOSPHATE SYNTHASE"/>
    <property type="match status" value="1"/>
</dbReference>
<evidence type="ECO:0000313" key="5">
    <source>
        <dbReference type="EMBL" id="VDM38688.1"/>
    </source>
</evidence>